<feature type="compositionally biased region" description="Low complexity" evidence="1">
    <location>
        <begin position="253"/>
        <end position="273"/>
    </location>
</feature>
<reference evidence="4" key="1">
    <citation type="submission" date="2021-01" db="EMBL/GenBank/DDBJ databases">
        <authorList>
            <person name="Corre E."/>
            <person name="Pelletier E."/>
            <person name="Niang G."/>
            <person name="Scheremetjew M."/>
            <person name="Finn R."/>
            <person name="Kale V."/>
            <person name="Holt S."/>
            <person name="Cochrane G."/>
            <person name="Meng A."/>
            <person name="Brown T."/>
            <person name="Cohen L."/>
        </authorList>
    </citation>
    <scope>NUCLEOTIDE SEQUENCE</scope>
    <source>
        <strain evidence="4">CCCM811</strain>
    </source>
</reference>
<sequence>MSNRRSFYNRGIATPSIHQQGSRVAGGSGLDQSSASGDGGNSPGITVSVSGPDGSRVKQYDKTDYVATQLTEAQRMEIMKRVMSGTMTNEEAYEAVVKESKENQTDRLGLEQKKHWIAYMKKNPGGMERVVLSTWVNKINPHGKKQRRGIAITKKALYNLDDHFKVKRRLILNDIEKITDSLNHSGFVLHVPSEYDYWYECKEKKEILATITQHCKAQLMQTQSTSLAACVRTKAQSRRMTLMVGALGRIRSRSVSAPSSRSPRSASTRSRSIGQDESEEGGFIGELERSYKWSMYLAERGFENERVVFADKITKINSRGRRQERLVAITDKAMYNLSDWIEVKRRVALEKIQRVTVSTTSTEFVVHVPSEYDYWFDSPIRTAVIDALRKNGTHIVMVESLLKSLRTLVQKKSHKHVDTLDEKNSLPPCPGLKQICTFTNLTDKRAHTRAELVMTEQSYCESLVRFLNCFAYPLDVERNPKSIMHKRNKWIDIFDNFENIVRFHCDFFCPDLQHCVLQDATTLPVSPQWGTGTISTPASTSPVASLSPNTPSQANPMNFSTQNGPDISRRRRSKSAGAADAKNNINSALGLRAAREGKVTTAPGQKRTTDIGQAFNKRVTLLKTVYEPYLANWTRLQEAVKRLKEKSKYAKFLKKVQDANGGMGISSYLIMPIQRVPRYVLLIKELVKHTDQEHPEYTSLQRALKSIQKIAKVCDSYIK</sequence>
<dbReference type="EMBL" id="HBIV01034576">
    <property type="protein sequence ID" value="CAE0672990.1"/>
    <property type="molecule type" value="Transcribed_RNA"/>
</dbReference>
<feature type="compositionally biased region" description="Polar residues" evidence="1">
    <location>
        <begin position="533"/>
        <end position="565"/>
    </location>
</feature>
<dbReference type="PANTHER" id="PTHR34969:SF1">
    <property type="entry name" value="TH1 DOMAIN-CONTAINING PROTEIN"/>
    <property type="match status" value="1"/>
</dbReference>
<dbReference type="PROSITE" id="PS51757">
    <property type="entry name" value="TH1"/>
    <property type="match status" value="2"/>
</dbReference>
<feature type="region of interest" description="Disordered" evidence="1">
    <location>
        <begin position="1"/>
        <end position="58"/>
    </location>
</feature>
<evidence type="ECO:0000313" key="4">
    <source>
        <dbReference type="EMBL" id="CAE0672990.1"/>
    </source>
</evidence>
<dbReference type="PANTHER" id="PTHR34969">
    <property type="entry name" value="OS01G0621700 PROTEIN"/>
    <property type="match status" value="1"/>
</dbReference>
<feature type="domain" description="TH1" evidence="3">
    <location>
        <begin position="268"/>
        <end position="445"/>
    </location>
</feature>
<dbReference type="AlphaFoldDB" id="A0A7S4DVG1"/>
<proteinExistence type="predicted"/>
<dbReference type="GO" id="GO:0016459">
    <property type="term" value="C:myosin complex"/>
    <property type="evidence" value="ECO:0007669"/>
    <property type="project" value="InterPro"/>
</dbReference>
<dbReference type="InterPro" id="IPR035899">
    <property type="entry name" value="DBL_dom_sf"/>
</dbReference>
<evidence type="ECO:0000259" key="2">
    <source>
        <dbReference type="PROSITE" id="PS50010"/>
    </source>
</evidence>
<evidence type="ECO:0000256" key="1">
    <source>
        <dbReference type="SAM" id="MobiDB-lite"/>
    </source>
</evidence>
<dbReference type="PROSITE" id="PS50010">
    <property type="entry name" value="DH_2"/>
    <property type="match status" value="1"/>
</dbReference>
<dbReference type="Pfam" id="PF00621">
    <property type="entry name" value="RhoGEF"/>
    <property type="match status" value="1"/>
</dbReference>
<feature type="domain" description="TH1" evidence="3">
    <location>
        <begin position="90"/>
        <end position="268"/>
    </location>
</feature>
<dbReference type="GO" id="GO:0003774">
    <property type="term" value="F:cytoskeletal motor activity"/>
    <property type="evidence" value="ECO:0007669"/>
    <property type="project" value="InterPro"/>
</dbReference>
<accession>A0A7S4DVG1</accession>
<dbReference type="SMART" id="SM00325">
    <property type="entry name" value="RhoGEF"/>
    <property type="match status" value="1"/>
</dbReference>
<evidence type="ECO:0008006" key="5">
    <source>
        <dbReference type="Google" id="ProtNLM"/>
    </source>
</evidence>
<feature type="domain" description="DH" evidence="2">
    <location>
        <begin position="444"/>
        <end position="717"/>
    </location>
</feature>
<feature type="region of interest" description="Disordered" evidence="1">
    <location>
        <begin position="253"/>
        <end position="279"/>
    </location>
</feature>
<dbReference type="Pfam" id="PF06017">
    <property type="entry name" value="Myosin_TH1"/>
    <property type="match status" value="2"/>
</dbReference>
<dbReference type="InterPro" id="IPR000219">
    <property type="entry name" value="DH_dom"/>
</dbReference>
<evidence type="ECO:0000259" key="3">
    <source>
        <dbReference type="PROSITE" id="PS51757"/>
    </source>
</evidence>
<dbReference type="InterPro" id="IPR010926">
    <property type="entry name" value="Myosin_TH1"/>
</dbReference>
<gene>
    <name evidence="4" type="ORF">LGLO00237_LOCUS24666</name>
</gene>
<organism evidence="4">
    <name type="scientific">Lotharella globosa</name>
    <dbReference type="NCBI Taxonomy" id="91324"/>
    <lineage>
        <taxon>Eukaryota</taxon>
        <taxon>Sar</taxon>
        <taxon>Rhizaria</taxon>
        <taxon>Cercozoa</taxon>
        <taxon>Chlorarachniophyceae</taxon>
        <taxon>Lotharella</taxon>
    </lineage>
</organism>
<dbReference type="SUPFAM" id="SSF48065">
    <property type="entry name" value="DBL homology domain (DH-domain)"/>
    <property type="match status" value="1"/>
</dbReference>
<dbReference type="Gene3D" id="1.20.900.10">
    <property type="entry name" value="Dbl homology (DH) domain"/>
    <property type="match status" value="1"/>
</dbReference>
<dbReference type="GO" id="GO:0005085">
    <property type="term" value="F:guanyl-nucleotide exchange factor activity"/>
    <property type="evidence" value="ECO:0007669"/>
    <property type="project" value="InterPro"/>
</dbReference>
<name>A0A7S4DVG1_9EUKA</name>
<protein>
    <recommendedName>
        <fullName evidence="5">DH domain-containing protein</fullName>
    </recommendedName>
</protein>
<feature type="region of interest" description="Disordered" evidence="1">
    <location>
        <begin position="533"/>
        <end position="581"/>
    </location>
</feature>